<evidence type="ECO:0000256" key="1">
    <source>
        <dbReference type="SAM" id="MobiDB-lite"/>
    </source>
</evidence>
<dbReference type="EMBL" id="JHAC01000002">
    <property type="protein sequence ID" value="EYB69776.1"/>
    <property type="molecule type" value="Genomic_DNA"/>
</dbReference>
<feature type="compositionally biased region" description="Polar residues" evidence="1">
    <location>
        <begin position="8"/>
        <end position="25"/>
    </location>
</feature>
<dbReference type="OrthoDB" id="71522at2"/>
<comment type="caution">
    <text evidence="2">The sequence shown here is derived from an EMBL/GenBank/DDBJ whole genome shotgun (WGS) entry which is preliminary data.</text>
</comment>
<protein>
    <recommendedName>
        <fullName evidence="4">M-like protein</fullName>
    </recommendedName>
</protein>
<sequence length="91" mass="10053">MTKRDDQQSGPSDAAQTADQPTNVDLQFMGKRDWERDRDAKLEAQNRAPGEYEERGFDKQDVASKDSMITSDPASTTPGEETSLNTKEGGD</sequence>
<feature type="region of interest" description="Disordered" evidence="1">
    <location>
        <begin position="1"/>
        <end position="91"/>
    </location>
</feature>
<reference evidence="2 3" key="1">
    <citation type="submission" date="2014-03" db="EMBL/GenBank/DDBJ databases">
        <title>Draft genome sequence of Deinococcus phoenicis 1P10ME.</title>
        <authorList>
            <person name="Stepanov V.G."/>
            <person name="Vaishampayan P."/>
            <person name="Venkateswaran K."/>
            <person name="Fox G.E."/>
        </authorList>
    </citation>
    <scope>NUCLEOTIDE SEQUENCE [LARGE SCALE GENOMIC DNA]</scope>
    <source>
        <strain evidence="2 3">1P10ME</strain>
    </source>
</reference>
<dbReference type="STRING" id="1476583.DEIPH_ctg002orf0109"/>
<dbReference type="RefSeq" id="WP_034352233.1">
    <property type="nucleotide sequence ID" value="NZ_JHAC01000002.1"/>
</dbReference>
<feature type="compositionally biased region" description="Polar residues" evidence="1">
    <location>
        <begin position="67"/>
        <end position="91"/>
    </location>
</feature>
<accession>A0A016QUV6</accession>
<evidence type="ECO:0008006" key="4">
    <source>
        <dbReference type="Google" id="ProtNLM"/>
    </source>
</evidence>
<name>A0A016QUV6_9DEIO</name>
<feature type="compositionally biased region" description="Basic and acidic residues" evidence="1">
    <location>
        <begin position="30"/>
        <end position="64"/>
    </location>
</feature>
<keyword evidence="3" id="KW-1185">Reference proteome</keyword>
<evidence type="ECO:0000313" key="3">
    <source>
        <dbReference type="Proteomes" id="UP000020492"/>
    </source>
</evidence>
<dbReference type="Proteomes" id="UP000020492">
    <property type="component" value="Unassembled WGS sequence"/>
</dbReference>
<evidence type="ECO:0000313" key="2">
    <source>
        <dbReference type="EMBL" id="EYB69776.1"/>
    </source>
</evidence>
<proteinExistence type="predicted"/>
<dbReference type="PATRIC" id="fig|1476583.3.peg.138"/>
<organism evidence="2 3">
    <name type="scientific">Deinococcus phoenicis</name>
    <dbReference type="NCBI Taxonomy" id="1476583"/>
    <lineage>
        <taxon>Bacteria</taxon>
        <taxon>Thermotogati</taxon>
        <taxon>Deinococcota</taxon>
        <taxon>Deinococci</taxon>
        <taxon>Deinococcales</taxon>
        <taxon>Deinococcaceae</taxon>
        <taxon>Deinococcus</taxon>
    </lineage>
</organism>
<gene>
    <name evidence="2" type="ORF">DEIPH_ctg002orf0109</name>
</gene>
<dbReference type="AlphaFoldDB" id="A0A016QUV6"/>